<dbReference type="AlphaFoldDB" id="E3LRB2"/>
<dbReference type="InParanoid" id="E3LRB2"/>
<reference evidence="2" key="1">
    <citation type="submission" date="2007-07" db="EMBL/GenBank/DDBJ databases">
        <title>PCAP assembly of the Caenorhabditis remanei genome.</title>
        <authorList>
            <consortium name="The Caenorhabditis remanei Sequencing Consortium"/>
            <person name="Wilson R.K."/>
        </authorList>
    </citation>
    <scope>NUCLEOTIDE SEQUENCE [LARGE SCALE GENOMIC DNA]</scope>
    <source>
        <strain evidence="2">PB4641</strain>
    </source>
</reference>
<dbReference type="EMBL" id="DS268413">
    <property type="protein sequence ID" value="EFP07322.1"/>
    <property type="molecule type" value="Genomic_DNA"/>
</dbReference>
<evidence type="ECO:0000256" key="1">
    <source>
        <dbReference type="SAM" id="MobiDB-lite"/>
    </source>
</evidence>
<protein>
    <submittedName>
        <fullName evidence="2">Uncharacterized protein</fullName>
    </submittedName>
</protein>
<organism evidence="3">
    <name type="scientific">Caenorhabditis remanei</name>
    <name type="common">Caenorhabditis vulgaris</name>
    <dbReference type="NCBI Taxonomy" id="31234"/>
    <lineage>
        <taxon>Eukaryota</taxon>
        <taxon>Metazoa</taxon>
        <taxon>Ecdysozoa</taxon>
        <taxon>Nematoda</taxon>
        <taxon>Chromadorea</taxon>
        <taxon>Rhabditida</taxon>
        <taxon>Rhabditina</taxon>
        <taxon>Rhabditomorpha</taxon>
        <taxon>Rhabditoidea</taxon>
        <taxon>Rhabditidae</taxon>
        <taxon>Peloderinae</taxon>
        <taxon>Caenorhabditis</taxon>
    </lineage>
</organism>
<dbReference type="OrthoDB" id="5829070at2759"/>
<feature type="region of interest" description="Disordered" evidence="1">
    <location>
        <begin position="47"/>
        <end position="82"/>
    </location>
</feature>
<feature type="compositionally biased region" description="Low complexity" evidence="1">
    <location>
        <begin position="61"/>
        <end position="82"/>
    </location>
</feature>
<gene>
    <name evidence="2" type="ORF">CRE_26316</name>
</gene>
<dbReference type="FunCoup" id="E3LRB2">
    <property type="interactions" value="314"/>
</dbReference>
<keyword evidence="3" id="KW-1185">Reference proteome</keyword>
<name>E3LRB2_CAERE</name>
<dbReference type="STRING" id="31234.E3LRB2"/>
<proteinExistence type="predicted"/>
<evidence type="ECO:0000313" key="3">
    <source>
        <dbReference type="Proteomes" id="UP000008281"/>
    </source>
</evidence>
<dbReference type="eggNOG" id="ENOG502TIS6">
    <property type="taxonomic scope" value="Eukaryota"/>
</dbReference>
<evidence type="ECO:0000313" key="2">
    <source>
        <dbReference type="EMBL" id="EFP07322.1"/>
    </source>
</evidence>
<dbReference type="OMA" id="SKSSCHK"/>
<dbReference type="Proteomes" id="UP000008281">
    <property type="component" value="Unassembled WGS sequence"/>
</dbReference>
<accession>E3LRB2</accession>
<dbReference type="HOGENOM" id="CLU_1769792_0_0_1"/>
<sequence>MSKYNGATDAFNDILQKVDETFIQAEAYLRNLHADAVGDKTETKMSVVSPVGSERSCSPIRGYTGSSSASSRSSSSTSSVTSTYGYKTKTYVTLDKKKAVVMASITAKQAIPESHVKKVQQLIEDMFAKNETLTTSSSLSSSSSSFMEI</sequence>